<gene>
    <name evidence="1" type="ORF">CLV59_103422</name>
</gene>
<dbReference type="Proteomes" id="UP000249819">
    <property type="component" value="Unassembled WGS sequence"/>
</dbReference>
<evidence type="ECO:0000313" key="2">
    <source>
        <dbReference type="Proteomes" id="UP000249819"/>
    </source>
</evidence>
<dbReference type="AlphaFoldDB" id="A0A327W615"/>
<proteinExistence type="predicted"/>
<protein>
    <submittedName>
        <fullName evidence="1">Uncharacterized protein</fullName>
    </submittedName>
</protein>
<evidence type="ECO:0000313" key="1">
    <source>
        <dbReference type="EMBL" id="RAJ83454.1"/>
    </source>
</evidence>
<organism evidence="1 2">
    <name type="scientific">Chitinophaga dinghuensis</name>
    <dbReference type="NCBI Taxonomy" id="1539050"/>
    <lineage>
        <taxon>Bacteria</taxon>
        <taxon>Pseudomonadati</taxon>
        <taxon>Bacteroidota</taxon>
        <taxon>Chitinophagia</taxon>
        <taxon>Chitinophagales</taxon>
        <taxon>Chitinophagaceae</taxon>
        <taxon>Chitinophaga</taxon>
    </lineage>
</organism>
<sequence>MLSAAYMPSNKTLKYSVTLMHPGPFTMPGNLMNQTAASDAGMKVNKNQIQQIIDAYLDNKLNKGRQRY</sequence>
<keyword evidence="2" id="KW-1185">Reference proteome</keyword>
<name>A0A327W615_9BACT</name>
<comment type="caution">
    <text evidence="1">The sequence shown here is derived from an EMBL/GenBank/DDBJ whole genome shotgun (WGS) entry which is preliminary data.</text>
</comment>
<reference evidence="1 2" key="1">
    <citation type="submission" date="2018-06" db="EMBL/GenBank/DDBJ databases">
        <title>Genomic Encyclopedia of Archaeal and Bacterial Type Strains, Phase II (KMG-II): from individual species to whole genera.</title>
        <authorList>
            <person name="Goeker M."/>
        </authorList>
    </citation>
    <scope>NUCLEOTIDE SEQUENCE [LARGE SCALE GENOMIC DNA]</scope>
    <source>
        <strain evidence="1 2">DSM 29821</strain>
    </source>
</reference>
<accession>A0A327W615</accession>
<dbReference type="EMBL" id="QLMA01000003">
    <property type="protein sequence ID" value="RAJ83454.1"/>
    <property type="molecule type" value="Genomic_DNA"/>
</dbReference>